<reference evidence="3" key="2">
    <citation type="submission" date="2015-04" db="EMBL/GenBank/DDBJ databases">
        <title>Draft Genome Sequences of Eight Spore-Forming Food Isolates of Bacillus cereus Genome sequencing.</title>
        <authorList>
            <person name="Krawcyk A.O."/>
            <person name="de Jong A."/>
            <person name="Eijlander R.T."/>
            <person name="Berendsen E.M."/>
            <person name="Holsappel S."/>
            <person name="Wells-Bennik M."/>
            <person name="Kuipers O.P."/>
        </authorList>
    </citation>
    <scope>NUCLEOTIDE SEQUENCE [LARGE SCALE GENOMIC DNA]</scope>
    <source>
        <strain evidence="3">B4147</strain>
    </source>
</reference>
<dbReference type="EMBL" id="LCYN01000032">
    <property type="protein sequence ID" value="KKZ91844.1"/>
    <property type="molecule type" value="Genomic_DNA"/>
</dbReference>
<feature type="transmembrane region" description="Helical" evidence="1">
    <location>
        <begin position="22"/>
        <end position="40"/>
    </location>
</feature>
<evidence type="ECO:0000313" key="3">
    <source>
        <dbReference type="Proteomes" id="UP000035350"/>
    </source>
</evidence>
<keyword evidence="1" id="KW-1133">Transmembrane helix</keyword>
<dbReference type="Proteomes" id="UP000035350">
    <property type="component" value="Unassembled WGS sequence"/>
</dbReference>
<proteinExistence type="predicted"/>
<dbReference type="RefSeq" id="WP_277814251.1">
    <property type="nucleotide sequence ID" value="NZ_LCYN01000032.1"/>
</dbReference>
<accession>A0A0G8BXL7</accession>
<evidence type="ECO:0000313" key="2">
    <source>
        <dbReference type="EMBL" id="KKZ91844.1"/>
    </source>
</evidence>
<comment type="caution">
    <text evidence="2">The sequence shown here is derived from an EMBL/GenBank/DDBJ whole genome shotgun (WGS) entry which is preliminary data.</text>
</comment>
<dbReference type="PATRIC" id="fig|1396.433.peg.5989"/>
<gene>
    <name evidence="2" type="ORF">B4147_5657</name>
</gene>
<keyword evidence="1" id="KW-0812">Transmembrane</keyword>
<protein>
    <submittedName>
        <fullName evidence="2">Uncharacterized protein</fullName>
    </submittedName>
</protein>
<reference evidence="2 3" key="1">
    <citation type="journal article" date="2015" name="Genome Announc.">
        <title>Next-Generation Whole-Genome Sequencing of Eight Strains of Bacillus cereus, Isolated from Food.</title>
        <authorList>
            <person name="Krawczyk A.O."/>
            <person name="de Jong A."/>
            <person name="Eijlander R.T."/>
            <person name="Berendsen E.M."/>
            <person name="Holsappel S."/>
            <person name="Wells-Bennik M.H."/>
            <person name="Kuipers O.P."/>
        </authorList>
    </citation>
    <scope>NUCLEOTIDE SEQUENCE [LARGE SCALE GENOMIC DNA]</scope>
    <source>
        <strain evidence="2 3">B4147</strain>
    </source>
</reference>
<evidence type="ECO:0000256" key="1">
    <source>
        <dbReference type="SAM" id="Phobius"/>
    </source>
</evidence>
<name>A0A0G8BXL7_9BACI</name>
<organism evidence="2 3">
    <name type="scientific">Bacillus wiedmannii</name>
    <dbReference type="NCBI Taxonomy" id="1890302"/>
    <lineage>
        <taxon>Bacteria</taxon>
        <taxon>Bacillati</taxon>
        <taxon>Bacillota</taxon>
        <taxon>Bacilli</taxon>
        <taxon>Bacillales</taxon>
        <taxon>Bacillaceae</taxon>
        <taxon>Bacillus</taxon>
        <taxon>Bacillus cereus group</taxon>
    </lineage>
</organism>
<keyword evidence="1" id="KW-0472">Membrane</keyword>
<dbReference type="AlphaFoldDB" id="A0A0G8BXL7"/>
<sequence>MNKLLEWYIRFLTFFPRWLRRLVIWGIILQISISGWMKLIREW</sequence>